<keyword evidence="5 7" id="KW-0732">Signal</keyword>
<dbReference type="Gramene" id="CDO99525">
    <property type="protein sequence ID" value="CDO99525"/>
    <property type="gene ID" value="GSCOC_T00029139001"/>
</dbReference>
<gene>
    <name evidence="8" type="ORF">GSCOC_T00029139001</name>
</gene>
<sequence>MGMGYLHCLLILLLARVFLTAESSFADYKEALFDIDSVIPSHGIATCNGRVGDCIDEAEEMMLDSEASRRVLAQTRYISYDALRRGNIPCSRRGSSYYNCGSHQKINPYSGGCTRITNCVRNTR</sequence>
<dbReference type="GO" id="GO:0009506">
    <property type="term" value="C:plasmodesma"/>
    <property type="evidence" value="ECO:0007669"/>
    <property type="project" value="TreeGrafter"/>
</dbReference>
<evidence type="ECO:0000256" key="5">
    <source>
        <dbReference type="ARBA" id="ARBA00022729"/>
    </source>
</evidence>
<reference evidence="9" key="1">
    <citation type="journal article" date="2014" name="Science">
        <title>The coffee genome provides insight into the convergent evolution of caffeine biosynthesis.</title>
        <authorList>
            <person name="Denoeud F."/>
            <person name="Carretero-Paulet L."/>
            <person name="Dereeper A."/>
            <person name="Droc G."/>
            <person name="Guyot R."/>
            <person name="Pietrella M."/>
            <person name="Zheng C."/>
            <person name="Alberti A."/>
            <person name="Anthony F."/>
            <person name="Aprea G."/>
            <person name="Aury J.M."/>
            <person name="Bento P."/>
            <person name="Bernard M."/>
            <person name="Bocs S."/>
            <person name="Campa C."/>
            <person name="Cenci A."/>
            <person name="Combes M.C."/>
            <person name="Crouzillat D."/>
            <person name="Da Silva C."/>
            <person name="Daddiego L."/>
            <person name="De Bellis F."/>
            <person name="Dussert S."/>
            <person name="Garsmeur O."/>
            <person name="Gayraud T."/>
            <person name="Guignon V."/>
            <person name="Jahn K."/>
            <person name="Jamilloux V."/>
            <person name="Joet T."/>
            <person name="Labadie K."/>
            <person name="Lan T."/>
            <person name="Leclercq J."/>
            <person name="Lepelley M."/>
            <person name="Leroy T."/>
            <person name="Li L.T."/>
            <person name="Librado P."/>
            <person name="Lopez L."/>
            <person name="Munoz A."/>
            <person name="Noel B."/>
            <person name="Pallavicini A."/>
            <person name="Perrotta G."/>
            <person name="Poncet V."/>
            <person name="Pot D."/>
            <person name="Priyono X."/>
            <person name="Rigoreau M."/>
            <person name="Rouard M."/>
            <person name="Rozas J."/>
            <person name="Tranchant-Dubreuil C."/>
            <person name="VanBuren R."/>
            <person name="Zhang Q."/>
            <person name="Andrade A.C."/>
            <person name="Argout X."/>
            <person name="Bertrand B."/>
            <person name="de Kochko A."/>
            <person name="Graziosi G."/>
            <person name="Henry R.J."/>
            <person name="Jayarama X."/>
            <person name="Ming R."/>
            <person name="Nagai C."/>
            <person name="Rounsley S."/>
            <person name="Sankoff D."/>
            <person name="Giuliano G."/>
            <person name="Albert V.A."/>
            <person name="Wincker P."/>
            <person name="Lashermes P."/>
        </authorList>
    </citation>
    <scope>NUCLEOTIDE SEQUENCE [LARGE SCALE GENOMIC DNA]</scope>
    <source>
        <strain evidence="9">cv. DH200-94</strain>
    </source>
</reference>
<evidence type="ECO:0000256" key="1">
    <source>
        <dbReference type="ARBA" id="ARBA00004613"/>
    </source>
</evidence>
<name>A0A068TT97_COFCA</name>
<dbReference type="STRING" id="49390.A0A068TT97"/>
<feature type="signal peptide" evidence="7">
    <location>
        <begin position="1"/>
        <end position="21"/>
    </location>
</feature>
<keyword evidence="4" id="KW-0372">Hormone</keyword>
<dbReference type="InterPro" id="IPR008801">
    <property type="entry name" value="RALF"/>
</dbReference>
<evidence type="ECO:0000256" key="7">
    <source>
        <dbReference type="SAM" id="SignalP"/>
    </source>
</evidence>
<dbReference type="AlphaFoldDB" id="A0A068TT97"/>
<feature type="chain" id="PRO_5001654272" evidence="7">
    <location>
        <begin position="22"/>
        <end position="124"/>
    </location>
</feature>
<evidence type="ECO:0000313" key="9">
    <source>
        <dbReference type="Proteomes" id="UP000295252"/>
    </source>
</evidence>
<comment type="subcellular location">
    <subcellularLocation>
        <location evidence="1">Secreted</location>
    </subcellularLocation>
</comment>
<dbReference type="OMA" id="QCAVGSE"/>
<dbReference type="InParanoid" id="A0A068TT97"/>
<protein>
    <submittedName>
        <fullName evidence="8">Uncharacterized protein</fullName>
    </submittedName>
</protein>
<evidence type="ECO:0000256" key="3">
    <source>
        <dbReference type="ARBA" id="ARBA00022525"/>
    </source>
</evidence>
<dbReference type="EMBL" id="HG739088">
    <property type="protein sequence ID" value="CDO99525.1"/>
    <property type="molecule type" value="Genomic_DNA"/>
</dbReference>
<evidence type="ECO:0000256" key="4">
    <source>
        <dbReference type="ARBA" id="ARBA00022702"/>
    </source>
</evidence>
<keyword evidence="3" id="KW-0964">Secreted</keyword>
<dbReference type="PANTHER" id="PTHR33136">
    <property type="entry name" value="RAPID ALKALINIZATION FACTOR-LIKE"/>
    <property type="match status" value="1"/>
</dbReference>
<keyword evidence="9" id="KW-1185">Reference proteome</keyword>
<dbReference type="PhylomeDB" id="A0A068TT97"/>
<dbReference type="Proteomes" id="UP000295252">
    <property type="component" value="Chromosome IV"/>
</dbReference>
<dbReference type="PANTHER" id="PTHR33136:SF89">
    <property type="entry name" value="PROTEIN RALF-LIKE 19"/>
    <property type="match status" value="1"/>
</dbReference>
<dbReference type="GO" id="GO:0019722">
    <property type="term" value="P:calcium-mediated signaling"/>
    <property type="evidence" value="ECO:0007669"/>
    <property type="project" value="TreeGrafter"/>
</dbReference>
<evidence type="ECO:0000313" key="8">
    <source>
        <dbReference type="EMBL" id="CDO99525.1"/>
    </source>
</evidence>
<comment type="similarity">
    <text evidence="2">Belongs to the plant rapid alkalinization factor (RALF) family.</text>
</comment>
<dbReference type="OrthoDB" id="1613518at2759"/>
<dbReference type="GO" id="GO:0005179">
    <property type="term" value="F:hormone activity"/>
    <property type="evidence" value="ECO:0007669"/>
    <property type="project" value="UniProtKB-KW"/>
</dbReference>
<evidence type="ECO:0000256" key="2">
    <source>
        <dbReference type="ARBA" id="ARBA00009178"/>
    </source>
</evidence>
<accession>A0A068TT97</accession>
<organism evidence="8 9">
    <name type="scientific">Coffea canephora</name>
    <name type="common">Robusta coffee</name>
    <dbReference type="NCBI Taxonomy" id="49390"/>
    <lineage>
        <taxon>Eukaryota</taxon>
        <taxon>Viridiplantae</taxon>
        <taxon>Streptophyta</taxon>
        <taxon>Embryophyta</taxon>
        <taxon>Tracheophyta</taxon>
        <taxon>Spermatophyta</taxon>
        <taxon>Magnoliopsida</taxon>
        <taxon>eudicotyledons</taxon>
        <taxon>Gunneridae</taxon>
        <taxon>Pentapetalae</taxon>
        <taxon>asterids</taxon>
        <taxon>lamiids</taxon>
        <taxon>Gentianales</taxon>
        <taxon>Rubiaceae</taxon>
        <taxon>Ixoroideae</taxon>
        <taxon>Gardenieae complex</taxon>
        <taxon>Bertiereae - Coffeeae clade</taxon>
        <taxon>Coffeeae</taxon>
        <taxon>Coffea</taxon>
    </lineage>
</organism>
<evidence type="ECO:0000256" key="6">
    <source>
        <dbReference type="ARBA" id="ARBA00023157"/>
    </source>
</evidence>
<dbReference type="GO" id="GO:0005576">
    <property type="term" value="C:extracellular region"/>
    <property type="evidence" value="ECO:0007669"/>
    <property type="project" value="UniProtKB-SubCell"/>
</dbReference>
<proteinExistence type="inferred from homology"/>
<dbReference type="Pfam" id="PF05498">
    <property type="entry name" value="RALF"/>
    <property type="match status" value="1"/>
</dbReference>
<keyword evidence="6" id="KW-1015">Disulfide bond</keyword>